<sequence>MENVFITMEIEYICYNHIEIWIQLHLESRSSHATWTMMLPDFMYYISVSDDLSYVKRQCDGEQRNSGFPAWGTVERVWK</sequence>
<comment type="caution">
    <text evidence="1">The sequence shown here is derived from an EMBL/GenBank/DDBJ whole genome shotgun (WGS) entry which is preliminary data.</text>
</comment>
<proteinExistence type="predicted"/>
<accession>A0ACB8YIL9</accession>
<evidence type="ECO:0000313" key="2">
    <source>
        <dbReference type="Proteomes" id="UP001055879"/>
    </source>
</evidence>
<keyword evidence="2" id="KW-1185">Reference proteome</keyword>
<dbReference type="EMBL" id="CM042058">
    <property type="protein sequence ID" value="KAI3684789.1"/>
    <property type="molecule type" value="Genomic_DNA"/>
</dbReference>
<evidence type="ECO:0000313" key="1">
    <source>
        <dbReference type="EMBL" id="KAI3684789.1"/>
    </source>
</evidence>
<reference evidence="2" key="1">
    <citation type="journal article" date="2022" name="Mol. Ecol. Resour.">
        <title>The genomes of chicory, endive, great burdock and yacon provide insights into Asteraceae palaeo-polyploidization history and plant inulin production.</title>
        <authorList>
            <person name="Fan W."/>
            <person name="Wang S."/>
            <person name="Wang H."/>
            <person name="Wang A."/>
            <person name="Jiang F."/>
            <person name="Liu H."/>
            <person name="Zhao H."/>
            <person name="Xu D."/>
            <person name="Zhang Y."/>
        </authorList>
    </citation>
    <scope>NUCLEOTIDE SEQUENCE [LARGE SCALE GENOMIC DNA]</scope>
    <source>
        <strain evidence="2">cv. Niubang</strain>
    </source>
</reference>
<dbReference type="Proteomes" id="UP001055879">
    <property type="component" value="Linkage Group LG12"/>
</dbReference>
<protein>
    <submittedName>
        <fullName evidence="1">Uncharacterized protein</fullName>
    </submittedName>
</protein>
<organism evidence="1 2">
    <name type="scientific">Arctium lappa</name>
    <name type="common">Greater burdock</name>
    <name type="synonym">Lappa major</name>
    <dbReference type="NCBI Taxonomy" id="4217"/>
    <lineage>
        <taxon>Eukaryota</taxon>
        <taxon>Viridiplantae</taxon>
        <taxon>Streptophyta</taxon>
        <taxon>Embryophyta</taxon>
        <taxon>Tracheophyta</taxon>
        <taxon>Spermatophyta</taxon>
        <taxon>Magnoliopsida</taxon>
        <taxon>eudicotyledons</taxon>
        <taxon>Gunneridae</taxon>
        <taxon>Pentapetalae</taxon>
        <taxon>asterids</taxon>
        <taxon>campanulids</taxon>
        <taxon>Asterales</taxon>
        <taxon>Asteraceae</taxon>
        <taxon>Carduoideae</taxon>
        <taxon>Cardueae</taxon>
        <taxon>Arctiinae</taxon>
        <taxon>Arctium</taxon>
    </lineage>
</organism>
<reference evidence="1 2" key="2">
    <citation type="journal article" date="2022" name="Mol. Ecol. Resour.">
        <title>The genomes of chicory, endive, great burdock and yacon provide insights into Asteraceae paleo-polyploidization history and plant inulin production.</title>
        <authorList>
            <person name="Fan W."/>
            <person name="Wang S."/>
            <person name="Wang H."/>
            <person name="Wang A."/>
            <person name="Jiang F."/>
            <person name="Liu H."/>
            <person name="Zhao H."/>
            <person name="Xu D."/>
            <person name="Zhang Y."/>
        </authorList>
    </citation>
    <scope>NUCLEOTIDE SEQUENCE [LARGE SCALE GENOMIC DNA]</scope>
    <source>
        <strain evidence="2">cv. Niubang</strain>
    </source>
</reference>
<name>A0ACB8YIL9_ARCLA</name>
<gene>
    <name evidence="1" type="ORF">L6452_34015</name>
</gene>